<dbReference type="InterPro" id="IPR038371">
    <property type="entry name" value="Cu_polyphenol_OxRdtase_sf"/>
</dbReference>
<evidence type="ECO:0000256" key="10">
    <source>
        <dbReference type="RuleBase" id="RU361274"/>
    </source>
</evidence>
<dbReference type="InterPro" id="IPR003730">
    <property type="entry name" value="Cu_polyphenol_OxRdtase"/>
</dbReference>
<evidence type="ECO:0000256" key="4">
    <source>
        <dbReference type="ARBA" id="ARBA00022723"/>
    </source>
</evidence>
<evidence type="ECO:0000313" key="11">
    <source>
        <dbReference type="EMBL" id="NZA02842.1"/>
    </source>
</evidence>
<reference evidence="11 12" key="1">
    <citation type="submission" date="2020-07" db="EMBL/GenBank/DDBJ databases">
        <authorList>
            <person name="Maaloum M."/>
        </authorList>
    </citation>
    <scope>NUCLEOTIDE SEQUENCE [LARGE SCALE GENOMIC DNA]</scope>
    <source>
        <strain evidence="11 12">GCS-AN-3</strain>
    </source>
</reference>
<organism evidence="11 12">
    <name type="scientific">Ottowia beijingensis</name>
    <dbReference type="NCBI Taxonomy" id="1207057"/>
    <lineage>
        <taxon>Bacteria</taxon>
        <taxon>Pseudomonadati</taxon>
        <taxon>Pseudomonadota</taxon>
        <taxon>Betaproteobacteria</taxon>
        <taxon>Burkholderiales</taxon>
        <taxon>Comamonadaceae</taxon>
        <taxon>Ottowia</taxon>
    </lineage>
</organism>
<dbReference type="Gene3D" id="3.60.140.10">
    <property type="entry name" value="CNF1/YfiH-like putative cysteine hydrolases"/>
    <property type="match status" value="1"/>
</dbReference>
<dbReference type="EMBL" id="JACCKX010000001">
    <property type="protein sequence ID" value="NZA02842.1"/>
    <property type="molecule type" value="Genomic_DNA"/>
</dbReference>
<dbReference type="PANTHER" id="PTHR30616">
    <property type="entry name" value="UNCHARACTERIZED PROTEIN YFIH"/>
    <property type="match status" value="1"/>
</dbReference>
<dbReference type="GO" id="GO:0017061">
    <property type="term" value="F:S-methyl-5-thioadenosine phosphorylase activity"/>
    <property type="evidence" value="ECO:0007669"/>
    <property type="project" value="UniProtKB-EC"/>
</dbReference>
<dbReference type="CDD" id="cd16833">
    <property type="entry name" value="YfiH"/>
    <property type="match status" value="1"/>
</dbReference>
<dbReference type="GO" id="GO:0005507">
    <property type="term" value="F:copper ion binding"/>
    <property type="evidence" value="ECO:0007669"/>
    <property type="project" value="TreeGrafter"/>
</dbReference>
<keyword evidence="5" id="KW-0378">Hydrolase</keyword>
<dbReference type="GO" id="GO:0016787">
    <property type="term" value="F:hydrolase activity"/>
    <property type="evidence" value="ECO:0007669"/>
    <property type="project" value="UniProtKB-KW"/>
</dbReference>
<name>A0A853IRJ3_9BURK</name>
<comment type="catalytic activity">
    <reaction evidence="7">
        <text>adenosine + H2O + H(+) = inosine + NH4(+)</text>
        <dbReference type="Rhea" id="RHEA:24408"/>
        <dbReference type="ChEBI" id="CHEBI:15377"/>
        <dbReference type="ChEBI" id="CHEBI:15378"/>
        <dbReference type="ChEBI" id="CHEBI:16335"/>
        <dbReference type="ChEBI" id="CHEBI:17596"/>
        <dbReference type="ChEBI" id="CHEBI:28938"/>
        <dbReference type="EC" id="3.5.4.4"/>
    </reaction>
    <physiologicalReaction direction="left-to-right" evidence="7">
        <dbReference type="Rhea" id="RHEA:24409"/>
    </physiologicalReaction>
</comment>
<evidence type="ECO:0000256" key="6">
    <source>
        <dbReference type="ARBA" id="ARBA00022833"/>
    </source>
</evidence>
<evidence type="ECO:0000256" key="1">
    <source>
        <dbReference type="ARBA" id="ARBA00000553"/>
    </source>
</evidence>
<keyword evidence="3" id="KW-0808">Transferase</keyword>
<dbReference type="RefSeq" id="WP_180551131.1">
    <property type="nucleotide sequence ID" value="NZ_JACCKX010000001.1"/>
</dbReference>
<keyword evidence="4" id="KW-0479">Metal-binding</keyword>
<evidence type="ECO:0000313" key="12">
    <source>
        <dbReference type="Proteomes" id="UP000589716"/>
    </source>
</evidence>
<evidence type="ECO:0000256" key="7">
    <source>
        <dbReference type="ARBA" id="ARBA00047989"/>
    </source>
</evidence>
<dbReference type="Proteomes" id="UP000589716">
    <property type="component" value="Unassembled WGS sequence"/>
</dbReference>
<evidence type="ECO:0000256" key="2">
    <source>
        <dbReference type="ARBA" id="ARBA00007353"/>
    </source>
</evidence>
<evidence type="ECO:0000256" key="5">
    <source>
        <dbReference type="ARBA" id="ARBA00022801"/>
    </source>
</evidence>
<comment type="catalytic activity">
    <reaction evidence="1">
        <text>inosine + phosphate = alpha-D-ribose 1-phosphate + hypoxanthine</text>
        <dbReference type="Rhea" id="RHEA:27646"/>
        <dbReference type="ChEBI" id="CHEBI:17368"/>
        <dbReference type="ChEBI" id="CHEBI:17596"/>
        <dbReference type="ChEBI" id="CHEBI:43474"/>
        <dbReference type="ChEBI" id="CHEBI:57720"/>
        <dbReference type="EC" id="2.4.2.1"/>
    </reaction>
    <physiologicalReaction direction="left-to-right" evidence="1">
        <dbReference type="Rhea" id="RHEA:27647"/>
    </physiologicalReaction>
</comment>
<comment type="similarity">
    <text evidence="2 10">Belongs to the purine nucleoside phosphorylase YfiH/LACC1 family.</text>
</comment>
<gene>
    <name evidence="11" type="primary">pgeF</name>
    <name evidence="11" type="ORF">H0I39_15855</name>
</gene>
<dbReference type="PANTHER" id="PTHR30616:SF2">
    <property type="entry name" value="PURINE NUCLEOSIDE PHOSPHORYLASE LACC1"/>
    <property type="match status" value="1"/>
</dbReference>
<comment type="catalytic activity">
    <reaction evidence="9">
        <text>S-methyl-5'-thioadenosine + phosphate = 5-(methylsulfanyl)-alpha-D-ribose 1-phosphate + adenine</text>
        <dbReference type="Rhea" id="RHEA:11852"/>
        <dbReference type="ChEBI" id="CHEBI:16708"/>
        <dbReference type="ChEBI" id="CHEBI:17509"/>
        <dbReference type="ChEBI" id="CHEBI:43474"/>
        <dbReference type="ChEBI" id="CHEBI:58533"/>
        <dbReference type="EC" id="2.4.2.28"/>
    </reaction>
    <physiologicalReaction direction="left-to-right" evidence="9">
        <dbReference type="Rhea" id="RHEA:11853"/>
    </physiologicalReaction>
</comment>
<keyword evidence="12" id="KW-1185">Reference proteome</keyword>
<evidence type="ECO:0000256" key="3">
    <source>
        <dbReference type="ARBA" id="ARBA00022679"/>
    </source>
</evidence>
<protein>
    <recommendedName>
        <fullName evidence="10">Purine nucleoside phosphorylase</fullName>
    </recommendedName>
</protein>
<evidence type="ECO:0000256" key="9">
    <source>
        <dbReference type="ARBA" id="ARBA00049893"/>
    </source>
</evidence>
<dbReference type="Pfam" id="PF02578">
    <property type="entry name" value="Cu-oxidase_4"/>
    <property type="match status" value="1"/>
</dbReference>
<dbReference type="InterPro" id="IPR011324">
    <property type="entry name" value="Cytotoxic_necrot_fac-like_cat"/>
</dbReference>
<accession>A0A853IRJ3</accession>
<comment type="caution">
    <text evidence="11">The sequence shown here is derived from an EMBL/GenBank/DDBJ whole genome shotgun (WGS) entry which is preliminary data.</text>
</comment>
<dbReference type="NCBIfam" id="TIGR00726">
    <property type="entry name" value="peptidoglycan editing factor PgeF"/>
    <property type="match status" value="1"/>
</dbReference>
<sequence length="272" mass="28171">MPASPDPWFTPDWPAPPNVRALFTTRGVAAGDGASAAPRQFFNLGDHVGDAPEAVAANRARLRQGLQGARPVFMNQVHGTAVLCLHAATPDGATADAAVCHQPGLACTVMVADCLPVLITDTQGSAVAAAHAGWRGLAGGVLEQTLQSFRALAPVHQAQDAINKEAIELIAWLGPCIGPQAFEVGPEVRAAFVATDAGAAACFAAQPAGKYLADLPALARRRLAALGVARVYGNDGSDAWCTVRQAARCFSYRRDQVALGGSGRMAACIWLA</sequence>
<dbReference type="SUPFAM" id="SSF64438">
    <property type="entry name" value="CNF1/YfiH-like putative cysteine hydrolases"/>
    <property type="match status" value="1"/>
</dbReference>
<dbReference type="AlphaFoldDB" id="A0A853IRJ3"/>
<comment type="catalytic activity">
    <reaction evidence="8">
        <text>adenosine + phosphate = alpha-D-ribose 1-phosphate + adenine</text>
        <dbReference type="Rhea" id="RHEA:27642"/>
        <dbReference type="ChEBI" id="CHEBI:16335"/>
        <dbReference type="ChEBI" id="CHEBI:16708"/>
        <dbReference type="ChEBI" id="CHEBI:43474"/>
        <dbReference type="ChEBI" id="CHEBI:57720"/>
        <dbReference type="EC" id="2.4.2.1"/>
    </reaction>
    <physiologicalReaction direction="left-to-right" evidence="8">
        <dbReference type="Rhea" id="RHEA:27643"/>
    </physiologicalReaction>
</comment>
<proteinExistence type="inferred from homology"/>
<evidence type="ECO:0000256" key="8">
    <source>
        <dbReference type="ARBA" id="ARBA00048968"/>
    </source>
</evidence>
<keyword evidence="6" id="KW-0862">Zinc</keyword>